<sequence>MLASSTHFFYLSSSCQRSPLETINGKFDKRDAKAPNLVERVKEEIEAALHKEKTHHKETHGRSDDIDESTPIDKVKGPNLFERAKEEIEAVVGTIFANKGHAHELDGEEPAAV</sequence>
<dbReference type="OrthoDB" id="1932113at2759"/>
<dbReference type="EMBL" id="JADCNM010000002">
    <property type="protein sequence ID" value="KAG0494205.1"/>
    <property type="molecule type" value="Genomic_DNA"/>
</dbReference>
<dbReference type="PANTHER" id="PTHR35277:SF10">
    <property type="entry name" value="OS09G0363700 PROTEIN"/>
    <property type="match status" value="1"/>
</dbReference>
<dbReference type="PANTHER" id="PTHR35277">
    <property type="entry name" value="OS09G0363700 PROTEIN"/>
    <property type="match status" value="1"/>
</dbReference>
<evidence type="ECO:0000313" key="2">
    <source>
        <dbReference type="EMBL" id="KAG0494205.1"/>
    </source>
</evidence>
<gene>
    <name evidence="2" type="ORF">HPP92_005199</name>
</gene>
<name>A0A835RTL1_VANPL</name>
<organism evidence="2 3">
    <name type="scientific">Vanilla planifolia</name>
    <name type="common">Vanilla</name>
    <dbReference type="NCBI Taxonomy" id="51239"/>
    <lineage>
        <taxon>Eukaryota</taxon>
        <taxon>Viridiplantae</taxon>
        <taxon>Streptophyta</taxon>
        <taxon>Embryophyta</taxon>
        <taxon>Tracheophyta</taxon>
        <taxon>Spermatophyta</taxon>
        <taxon>Magnoliopsida</taxon>
        <taxon>Liliopsida</taxon>
        <taxon>Asparagales</taxon>
        <taxon>Orchidaceae</taxon>
        <taxon>Vanilloideae</taxon>
        <taxon>Vanilleae</taxon>
        <taxon>Vanilla</taxon>
    </lineage>
</organism>
<accession>A0A835RTL1</accession>
<feature type="region of interest" description="Disordered" evidence="1">
    <location>
        <begin position="50"/>
        <end position="79"/>
    </location>
</feature>
<proteinExistence type="predicted"/>
<evidence type="ECO:0000313" key="3">
    <source>
        <dbReference type="Proteomes" id="UP000639772"/>
    </source>
</evidence>
<comment type="caution">
    <text evidence="2">The sequence shown here is derived from an EMBL/GenBank/DDBJ whole genome shotgun (WGS) entry which is preliminary data.</text>
</comment>
<dbReference type="Proteomes" id="UP000639772">
    <property type="component" value="Unassembled WGS sequence"/>
</dbReference>
<dbReference type="AlphaFoldDB" id="A0A835RTL1"/>
<reference evidence="2 3" key="1">
    <citation type="journal article" date="2020" name="Nat. Food">
        <title>A phased Vanilla planifolia genome enables genetic improvement of flavour and production.</title>
        <authorList>
            <person name="Hasing T."/>
            <person name="Tang H."/>
            <person name="Brym M."/>
            <person name="Khazi F."/>
            <person name="Huang T."/>
            <person name="Chambers A.H."/>
        </authorList>
    </citation>
    <scope>NUCLEOTIDE SEQUENCE [LARGE SCALE GENOMIC DNA]</scope>
    <source>
        <tissue evidence="2">Leaf</tissue>
    </source>
</reference>
<protein>
    <submittedName>
        <fullName evidence="2">Uncharacterized protein</fullName>
    </submittedName>
</protein>
<evidence type="ECO:0000256" key="1">
    <source>
        <dbReference type="SAM" id="MobiDB-lite"/>
    </source>
</evidence>